<evidence type="ECO:0000313" key="1">
    <source>
        <dbReference type="EMBL" id="CAA9234064.1"/>
    </source>
</evidence>
<gene>
    <name evidence="1" type="ORF">AVDCRST_MAG42-1296</name>
</gene>
<protein>
    <submittedName>
        <fullName evidence="1">Uncharacterized protein</fullName>
    </submittedName>
</protein>
<reference evidence="1" key="1">
    <citation type="submission" date="2020-02" db="EMBL/GenBank/DDBJ databases">
        <authorList>
            <person name="Meier V. D."/>
        </authorList>
    </citation>
    <scope>NUCLEOTIDE SEQUENCE</scope>
    <source>
        <strain evidence="1">AVDCRST_MAG42</strain>
    </source>
</reference>
<organism evidence="1">
    <name type="scientific">uncultured Chthoniobacterales bacterium</name>
    <dbReference type="NCBI Taxonomy" id="1836801"/>
    <lineage>
        <taxon>Bacteria</taxon>
        <taxon>Pseudomonadati</taxon>
        <taxon>Verrucomicrobiota</taxon>
        <taxon>Spartobacteria</taxon>
        <taxon>Chthoniobacterales</taxon>
        <taxon>environmental samples</taxon>
    </lineage>
</organism>
<name>A0A6J4HVQ6_9BACT</name>
<sequence>MRSSAANPRRSKPVTEFTNIRVLPSGYQVSLTRAKIEFSRHFAGHSEASLEAALRFRDKALRELPKKRLNPVPRKVLAALGLDAEVVGVFRHPRRSFYQVAYREGGRLRARSFSWKKVDEAAAYSAAIAFRASVVRASS</sequence>
<dbReference type="Gene3D" id="1.20.5.2050">
    <property type="match status" value="1"/>
</dbReference>
<accession>A0A6J4HVQ6</accession>
<dbReference type="AlphaFoldDB" id="A0A6J4HVQ6"/>
<dbReference type="EMBL" id="CADCTA010000055">
    <property type="protein sequence ID" value="CAA9234064.1"/>
    <property type="molecule type" value="Genomic_DNA"/>
</dbReference>
<proteinExistence type="predicted"/>